<dbReference type="Pfam" id="PF13581">
    <property type="entry name" value="HATPase_c_2"/>
    <property type="match status" value="1"/>
</dbReference>
<dbReference type="PANTHER" id="PTHR24421:SF10">
    <property type="entry name" value="NITRATE_NITRITE SENSOR PROTEIN NARQ"/>
    <property type="match status" value="1"/>
</dbReference>
<feature type="domain" description="Histidine kinase" evidence="7">
    <location>
        <begin position="523"/>
        <end position="702"/>
    </location>
</feature>
<dbReference type="CDD" id="cd16917">
    <property type="entry name" value="HATPase_UhpB-NarQ-NarX-like"/>
    <property type="match status" value="1"/>
</dbReference>
<sequence>MIGVVAIGLLCACAVLYFAVSQPWLGLKLAVDGHGSTVAARVQGPSRAVPLGAHLTAIGDGTSRIDLTAGDLLIEPDGNLPRFADYETFLARQDALAAVMRAPRVELFGAQEGIWAVTPLPQRPIGDLPTEFWVALFVGLVAWLIAGSIWVFRSELRSARYLLLSGASTLVFSPFAAVYGTRELAMASAPFRFFSDMNFFGGSLFIAALVALMLYYPRAIAPAWIGRAVVALFVGWFVAQQVGLFDSMVFARRALVFVGLIATFALAAVQWRGTRFDPVARAALQWFLLSWLVGCSAFAALIFVPQMFGIDTSKMQAFGFLLFVPVYAGLAFGIIRYRLFDLGEWWARTMTWMLSLVMLVVLDMLFLLVLHLSPGLSIGLALLVCGLVWLPLRGLLWGRLVVRRPLDTRGRFQRLADAAFQDGAEARGEAWTRLLQSIYDPLESTLQADCSETAEARLAQDGLVLIVPAAGDVPPLRLANAQRGRHLFNRADVDLANDLAAMFDHLVRNRGAFDAGAATERKRIAQDIHDHVGATLLDALHSPRSDRKDRLIRDTLSDLRGIINGTGQQDLPIGEALVPIRRETAERLETKGIRLDWQAPSAEAVLDAARLHTVRSIVREAVSNAIKHAECSLLRVSITLEAGELSLVIEDDGKGFDPHGPATGAGLVNIRDRATVAGGDFSWLAPAGGFVSRLHVQLPVPAGT</sequence>
<comment type="catalytic activity">
    <reaction evidence="1">
        <text>ATP + protein L-histidine = ADP + protein N-phospho-L-histidine.</text>
        <dbReference type="EC" id="2.7.13.3"/>
    </reaction>
</comment>
<dbReference type="Proteomes" id="UP001361239">
    <property type="component" value="Unassembled WGS sequence"/>
</dbReference>
<keyword evidence="5" id="KW-0902">Two-component regulatory system</keyword>
<evidence type="ECO:0000256" key="3">
    <source>
        <dbReference type="ARBA" id="ARBA00022679"/>
    </source>
</evidence>
<feature type="transmembrane region" description="Helical" evidence="6">
    <location>
        <begin position="283"/>
        <end position="305"/>
    </location>
</feature>
<feature type="transmembrane region" description="Helical" evidence="6">
    <location>
        <begin position="378"/>
        <end position="402"/>
    </location>
</feature>
<dbReference type="GO" id="GO:0005524">
    <property type="term" value="F:ATP binding"/>
    <property type="evidence" value="ECO:0007669"/>
    <property type="project" value="UniProtKB-KW"/>
</dbReference>
<keyword evidence="8" id="KW-0547">Nucleotide-binding</keyword>
<dbReference type="RefSeq" id="WP_339588398.1">
    <property type="nucleotide sequence ID" value="NZ_JBBHJZ010000003.1"/>
</dbReference>
<dbReference type="PANTHER" id="PTHR24421">
    <property type="entry name" value="NITRATE/NITRITE SENSOR PROTEIN NARX-RELATED"/>
    <property type="match status" value="1"/>
</dbReference>
<dbReference type="InterPro" id="IPR005467">
    <property type="entry name" value="His_kinase_dom"/>
</dbReference>
<feature type="transmembrane region" description="Helical" evidence="6">
    <location>
        <begin position="159"/>
        <end position="179"/>
    </location>
</feature>
<dbReference type="EC" id="2.7.13.3" evidence="2"/>
<keyword evidence="4" id="KW-0418">Kinase</keyword>
<evidence type="ECO:0000259" key="7">
    <source>
        <dbReference type="PROSITE" id="PS50109"/>
    </source>
</evidence>
<comment type="caution">
    <text evidence="8">The sequence shown here is derived from an EMBL/GenBank/DDBJ whole genome shotgun (WGS) entry which is preliminary data.</text>
</comment>
<feature type="transmembrane region" description="Helical" evidence="6">
    <location>
        <begin position="199"/>
        <end position="217"/>
    </location>
</feature>
<evidence type="ECO:0000256" key="2">
    <source>
        <dbReference type="ARBA" id="ARBA00012438"/>
    </source>
</evidence>
<evidence type="ECO:0000256" key="6">
    <source>
        <dbReference type="SAM" id="Phobius"/>
    </source>
</evidence>
<proteinExistence type="predicted"/>
<protein>
    <recommendedName>
        <fullName evidence="2">histidine kinase</fullName>
        <ecNumber evidence="2">2.7.13.3</ecNumber>
    </recommendedName>
</protein>
<gene>
    <name evidence="8" type="ORF">WG901_17635</name>
</gene>
<evidence type="ECO:0000313" key="9">
    <source>
        <dbReference type="Proteomes" id="UP001361239"/>
    </source>
</evidence>
<organism evidence="8 9">
    <name type="scientific">Novosphingobium anseongense</name>
    <dbReference type="NCBI Taxonomy" id="3133436"/>
    <lineage>
        <taxon>Bacteria</taxon>
        <taxon>Pseudomonadati</taxon>
        <taxon>Pseudomonadota</taxon>
        <taxon>Alphaproteobacteria</taxon>
        <taxon>Sphingomonadales</taxon>
        <taxon>Sphingomonadaceae</taxon>
        <taxon>Novosphingobium</taxon>
    </lineage>
</organism>
<evidence type="ECO:0000256" key="5">
    <source>
        <dbReference type="ARBA" id="ARBA00023012"/>
    </source>
</evidence>
<keyword evidence="8" id="KW-0067">ATP-binding</keyword>
<evidence type="ECO:0000256" key="1">
    <source>
        <dbReference type="ARBA" id="ARBA00000085"/>
    </source>
</evidence>
<dbReference type="Gene3D" id="3.30.565.10">
    <property type="entry name" value="Histidine kinase-like ATPase, C-terminal domain"/>
    <property type="match status" value="1"/>
</dbReference>
<dbReference type="InterPro" id="IPR003594">
    <property type="entry name" value="HATPase_dom"/>
</dbReference>
<name>A0ABU8RZG7_9SPHN</name>
<feature type="transmembrane region" description="Helical" evidence="6">
    <location>
        <begin position="351"/>
        <end position="372"/>
    </location>
</feature>
<dbReference type="InterPro" id="IPR050482">
    <property type="entry name" value="Sensor_HK_TwoCompSys"/>
</dbReference>
<keyword evidence="9" id="KW-1185">Reference proteome</keyword>
<keyword evidence="6" id="KW-0812">Transmembrane</keyword>
<feature type="transmembrane region" description="Helical" evidence="6">
    <location>
        <begin position="132"/>
        <end position="152"/>
    </location>
</feature>
<feature type="transmembrane region" description="Helical" evidence="6">
    <location>
        <begin position="224"/>
        <end position="244"/>
    </location>
</feature>
<dbReference type="SMART" id="SM00387">
    <property type="entry name" value="HATPase_c"/>
    <property type="match status" value="1"/>
</dbReference>
<keyword evidence="3" id="KW-0808">Transferase</keyword>
<evidence type="ECO:0000313" key="8">
    <source>
        <dbReference type="EMBL" id="MEJ5978479.1"/>
    </source>
</evidence>
<evidence type="ECO:0000256" key="4">
    <source>
        <dbReference type="ARBA" id="ARBA00022777"/>
    </source>
</evidence>
<accession>A0ABU8RZG7</accession>
<dbReference type="PROSITE" id="PS50109">
    <property type="entry name" value="HIS_KIN"/>
    <property type="match status" value="1"/>
</dbReference>
<keyword evidence="6" id="KW-0472">Membrane</keyword>
<feature type="transmembrane region" description="Helical" evidence="6">
    <location>
        <begin position="317"/>
        <end position="339"/>
    </location>
</feature>
<dbReference type="SUPFAM" id="SSF55874">
    <property type="entry name" value="ATPase domain of HSP90 chaperone/DNA topoisomerase II/histidine kinase"/>
    <property type="match status" value="1"/>
</dbReference>
<dbReference type="EMBL" id="JBBHJZ010000003">
    <property type="protein sequence ID" value="MEJ5978479.1"/>
    <property type="molecule type" value="Genomic_DNA"/>
</dbReference>
<feature type="transmembrane region" description="Helical" evidence="6">
    <location>
        <begin position="250"/>
        <end position="271"/>
    </location>
</feature>
<dbReference type="InterPro" id="IPR036890">
    <property type="entry name" value="HATPase_C_sf"/>
</dbReference>
<keyword evidence="6" id="KW-1133">Transmembrane helix</keyword>
<reference evidence="8 9" key="1">
    <citation type="submission" date="2024-03" db="EMBL/GenBank/DDBJ databases">
        <authorList>
            <person name="Jo J.-H."/>
        </authorList>
    </citation>
    <scope>NUCLEOTIDE SEQUENCE [LARGE SCALE GENOMIC DNA]</scope>
    <source>
        <strain evidence="8 9">PS1R-30</strain>
    </source>
</reference>